<evidence type="ECO:0000313" key="1">
    <source>
        <dbReference type="EMBL" id="KAI3746392.1"/>
    </source>
</evidence>
<protein>
    <submittedName>
        <fullName evidence="1">Uncharacterized protein</fullName>
    </submittedName>
</protein>
<gene>
    <name evidence="1" type="ORF">L6452_08824</name>
</gene>
<name>A0ACB9DIK3_ARCLA</name>
<dbReference type="Proteomes" id="UP001055879">
    <property type="component" value="Linkage Group LG03"/>
</dbReference>
<keyword evidence="2" id="KW-1185">Reference proteome</keyword>
<proteinExistence type="predicted"/>
<comment type="caution">
    <text evidence="1">The sequence shown here is derived from an EMBL/GenBank/DDBJ whole genome shotgun (WGS) entry which is preliminary data.</text>
</comment>
<dbReference type="EMBL" id="CM042049">
    <property type="protein sequence ID" value="KAI3746392.1"/>
    <property type="molecule type" value="Genomic_DNA"/>
</dbReference>
<reference evidence="2" key="1">
    <citation type="journal article" date="2022" name="Mol. Ecol. Resour.">
        <title>The genomes of chicory, endive, great burdock and yacon provide insights into Asteraceae palaeo-polyploidization history and plant inulin production.</title>
        <authorList>
            <person name="Fan W."/>
            <person name="Wang S."/>
            <person name="Wang H."/>
            <person name="Wang A."/>
            <person name="Jiang F."/>
            <person name="Liu H."/>
            <person name="Zhao H."/>
            <person name="Xu D."/>
            <person name="Zhang Y."/>
        </authorList>
    </citation>
    <scope>NUCLEOTIDE SEQUENCE [LARGE SCALE GENOMIC DNA]</scope>
    <source>
        <strain evidence="2">cv. Niubang</strain>
    </source>
</reference>
<evidence type="ECO:0000313" key="2">
    <source>
        <dbReference type="Proteomes" id="UP001055879"/>
    </source>
</evidence>
<sequence length="141" mass="15669">MASEMMALLKPISKIGYYGSSSTVTTTRTILPQRVFSTVIRMSAATATATTTKGSGGGKNKKGIKETLLALRFYTTDFDEMEQLFNTQMNKNLNEAEFEALLQEFKTDYNQTHFVRNKEFKEATDEMMVAADGVRVGGRGL</sequence>
<reference evidence="1 2" key="2">
    <citation type="journal article" date="2022" name="Mol. Ecol. Resour.">
        <title>The genomes of chicory, endive, great burdock and yacon provide insights into Asteraceae paleo-polyploidization history and plant inulin production.</title>
        <authorList>
            <person name="Fan W."/>
            <person name="Wang S."/>
            <person name="Wang H."/>
            <person name="Wang A."/>
            <person name="Jiang F."/>
            <person name="Liu H."/>
            <person name="Zhao H."/>
            <person name="Xu D."/>
            <person name="Zhang Y."/>
        </authorList>
    </citation>
    <scope>NUCLEOTIDE SEQUENCE [LARGE SCALE GENOMIC DNA]</scope>
    <source>
        <strain evidence="2">cv. Niubang</strain>
    </source>
</reference>
<organism evidence="1 2">
    <name type="scientific">Arctium lappa</name>
    <name type="common">Greater burdock</name>
    <name type="synonym">Lappa major</name>
    <dbReference type="NCBI Taxonomy" id="4217"/>
    <lineage>
        <taxon>Eukaryota</taxon>
        <taxon>Viridiplantae</taxon>
        <taxon>Streptophyta</taxon>
        <taxon>Embryophyta</taxon>
        <taxon>Tracheophyta</taxon>
        <taxon>Spermatophyta</taxon>
        <taxon>Magnoliopsida</taxon>
        <taxon>eudicotyledons</taxon>
        <taxon>Gunneridae</taxon>
        <taxon>Pentapetalae</taxon>
        <taxon>asterids</taxon>
        <taxon>campanulids</taxon>
        <taxon>Asterales</taxon>
        <taxon>Asteraceae</taxon>
        <taxon>Carduoideae</taxon>
        <taxon>Cardueae</taxon>
        <taxon>Arctiinae</taxon>
        <taxon>Arctium</taxon>
    </lineage>
</organism>
<accession>A0ACB9DIK3</accession>